<feature type="transmembrane region" description="Helical" evidence="1">
    <location>
        <begin position="398"/>
        <end position="421"/>
    </location>
</feature>
<organism evidence="3 4">
    <name type="scientific">Symbiodinium microadriaticum</name>
    <name type="common">Dinoflagellate</name>
    <name type="synonym">Zooxanthella microadriatica</name>
    <dbReference type="NCBI Taxonomy" id="2951"/>
    <lineage>
        <taxon>Eukaryota</taxon>
        <taxon>Sar</taxon>
        <taxon>Alveolata</taxon>
        <taxon>Dinophyceae</taxon>
        <taxon>Suessiales</taxon>
        <taxon>Symbiodiniaceae</taxon>
        <taxon>Symbiodinium</taxon>
    </lineage>
</organism>
<dbReference type="SUPFAM" id="SSF56300">
    <property type="entry name" value="Metallo-dependent phosphatases"/>
    <property type="match status" value="1"/>
</dbReference>
<dbReference type="InterPro" id="IPR029052">
    <property type="entry name" value="Metallo-depent_PP-like"/>
</dbReference>
<dbReference type="Proteomes" id="UP000186817">
    <property type="component" value="Unassembled WGS sequence"/>
</dbReference>
<feature type="transmembrane region" description="Helical" evidence="1">
    <location>
        <begin position="324"/>
        <end position="343"/>
    </location>
</feature>
<dbReference type="OrthoDB" id="201504at2759"/>
<feature type="domain" description="Calcineurin-like phosphoesterase" evidence="2">
    <location>
        <begin position="34"/>
        <end position="131"/>
    </location>
</feature>
<evidence type="ECO:0000259" key="2">
    <source>
        <dbReference type="Pfam" id="PF00149"/>
    </source>
</evidence>
<feature type="transmembrane region" description="Helical" evidence="1">
    <location>
        <begin position="482"/>
        <end position="502"/>
    </location>
</feature>
<accession>A0A1Q9CCJ6</accession>
<reference evidence="3 4" key="1">
    <citation type="submission" date="2016-02" db="EMBL/GenBank/DDBJ databases">
        <title>Genome analysis of coral dinoflagellate symbionts highlights evolutionary adaptations to a symbiotic lifestyle.</title>
        <authorList>
            <person name="Aranda M."/>
            <person name="Li Y."/>
            <person name="Liew Y.J."/>
            <person name="Baumgarten S."/>
            <person name="Simakov O."/>
            <person name="Wilson M."/>
            <person name="Piel J."/>
            <person name="Ashoor H."/>
            <person name="Bougouffa S."/>
            <person name="Bajic V.B."/>
            <person name="Ryu T."/>
            <person name="Ravasi T."/>
            <person name="Bayer T."/>
            <person name="Micklem G."/>
            <person name="Kim H."/>
            <person name="Bhak J."/>
            <person name="Lajeunesse T.C."/>
            <person name="Voolstra C.R."/>
        </authorList>
    </citation>
    <scope>NUCLEOTIDE SEQUENCE [LARGE SCALE GENOMIC DNA]</scope>
    <source>
        <strain evidence="3 4">CCMP2467</strain>
    </source>
</reference>
<dbReference type="Gene3D" id="1.20.120.1630">
    <property type="match status" value="1"/>
</dbReference>
<keyword evidence="1" id="KW-0472">Membrane</keyword>
<feature type="transmembrane region" description="Helical" evidence="1">
    <location>
        <begin position="508"/>
        <end position="529"/>
    </location>
</feature>
<evidence type="ECO:0000256" key="1">
    <source>
        <dbReference type="SAM" id="Phobius"/>
    </source>
</evidence>
<dbReference type="PANTHER" id="PTHR11575">
    <property type="entry name" value="5'-NUCLEOTIDASE-RELATED"/>
    <property type="match status" value="1"/>
</dbReference>
<evidence type="ECO:0000313" key="4">
    <source>
        <dbReference type="Proteomes" id="UP000186817"/>
    </source>
</evidence>
<gene>
    <name evidence="3" type="ORF">AK812_SmicGene38929</name>
</gene>
<dbReference type="AlphaFoldDB" id="A0A1Q9CCJ6"/>
<dbReference type="InterPro" id="IPR010721">
    <property type="entry name" value="UstE-like"/>
</dbReference>
<name>A0A1Q9CCJ6_SYMMI</name>
<feature type="transmembrane region" description="Helical" evidence="1">
    <location>
        <begin position="298"/>
        <end position="317"/>
    </location>
</feature>
<dbReference type="Pfam" id="PF06966">
    <property type="entry name" value="DUF1295"/>
    <property type="match status" value="1"/>
</dbReference>
<dbReference type="InterPro" id="IPR006179">
    <property type="entry name" value="5_nucleotidase/apyrase"/>
</dbReference>
<dbReference type="Pfam" id="PF00149">
    <property type="entry name" value="Metallophos"/>
    <property type="match status" value="1"/>
</dbReference>
<keyword evidence="1" id="KW-1133">Transmembrane helix</keyword>
<dbReference type="PANTHER" id="PTHR11575:SF48">
    <property type="entry name" value="5'-NUCLEOTIDASE"/>
    <property type="match status" value="1"/>
</dbReference>
<dbReference type="InterPro" id="IPR004843">
    <property type="entry name" value="Calcineurin-like_PHP"/>
</dbReference>
<dbReference type="Gene3D" id="3.60.21.10">
    <property type="match status" value="1"/>
</dbReference>
<feature type="transmembrane region" description="Helical" evidence="1">
    <location>
        <begin position="349"/>
        <end position="369"/>
    </location>
</feature>
<evidence type="ECO:0000313" key="3">
    <source>
        <dbReference type="EMBL" id="OLP80636.1"/>
    </source>
</evidence>
<protein>
    <submittedName>
        <fullName evidence="3">Uncharacterized protein in pqq-V 5'region</fullName>
    </submittedName>
</protein>
<dbReference type="EMBL" id="LSRX01001363">
    <property type="protein sequence ID" value="OLP80636.1"/>
    <property type="molecule type" value="Genomic_DNA"/>
</dbReference>
<comment type="caution">
    <text evidence="3">The sequence shown here is derived from an EMBL/GenBank/DDBJ whole genome shotgun (WGS) entry which is preliminary data.</text>
</comment>
<keyword evidence="4" id="KW-1185">Reference proteome</keyword>
<sequence>MFCCEANRDAEASGELVLPPAKALKDEPVLQEVHIVHFNDVYNLQPQHKEEPVGGAARFMTILRELKAELAPQKVLVCMSGDFVGPSLTSSFSKGAHIIDAMNAVGVDYATFGNHEFDYGYQSLVNRLQGYDDDAQAGEGHEEVDYPKSTATWLMTNMSEGKTGHPVGGAETKRYDIVEASVSRLTYTWQSSQKPLTLATATLVTLATLGVAEPMAAQRRAPGKGRLPCATAAAVVAAVAVQQQWPITGFAAWAPQTPRLGWGPKGRAGALSSPPSPPLLGSSGFGQKGAASSATATAALSGSLVVANFLPPFLGLLQAEYGVSYGYGLATAFSGALLLGNLPNLPMPVALHAGCLCFYGARLSLFLLYRELCIARFREFRDRIEQRSRDSGSRWSRVPFLSACAVLYLGLAAPIAMASAAPSVGRFLVYKIFVGLMCSGCFLAALGDCWKSLAKGKRGEDALVTGGPFAIFRHPNYTGEQLLWTCSFAAGLCAFAAFPSPLKALKALWLWTLLASLGYLGIFFVLMQATRGLEQKQMKNYGGSQAFESWRARTWGGFSLSQKLAEEAESKE</sequence>
<proteinExistence type="predicted"/>
<dbReference type="GO" id="GO:0009166">
    <property type="term" value="P:nucleotide catabolic process"/>
    <property type="evidence" value="ECO:0007669"/>
    <property type="project" value="InterPro"/>
</dbReference>
<keyword evidence="1" id="KW-0812">Transmembrane</keyword>
<dbReference type="GO" id="GO:0016787">
    <property type="term" value="F:hydrolase activity"/>
    <property type="evidence" value="ECO:0007669"/>
    <property type="project" value="InterPro"/>
</dbReference>
<feature type="transmembrane region" description="Helical" evidence="1">
    <location>
        <begin position="427"/>
        <end position="447"/>
    </location>
</feature>